<organism evidence="1 2">
    <name type="scientific">Vibrio cholerae</name>
    <dbReference type="NCBI Taxonomy" id="666"/>
    <lineage>
        <taxon>Bacteria</taxon>
        <taxon>Pseudomonadati</taxon>
        <taxon>Pseudomonadota</taxon>
        <taxon>Gammaproteobacteria</taxon>
        <taxon>Vibrionales</taxon>
        <taxon>Vibrionaceae</taxon>
        <taxon>Vibrio</taxon>
    </lineage>
</organism>
<evidence type="ECO:0000313" key="1">
    <source>
        <dbReference type="EMBL" id="CSB96774.1"/>
    </source>
</evidence>
<dbReference type="AlphaFoldDB" id="A0A655Y6F6"/>
<evidence type="ECO:0000313" key="2">
    <source>
        <dbReference type="Proteomes" id="UP000041770"/>
    </source>
</evidence>
<accession>A0A655Y6F6</accession>
<name>A0A655Y6F6_VIBCL</name>
<reference evidence="1 2" key="1">
    <citation type="submission" date="2015-07" db="EMBL/GenBank/DDBJ databases">
        <authorList>
            <consortium name="Pathogen Informatics"/>
        </authorList>
    </citation>
    <scope>NUCLEOTIDE SEQUENCE [LARGE SCALE GENOMIC DNA]</scope>
    <source>
        <strain evidence="1 2">A316</strain>
    </source>
</reference>
<sequence length="122" mass="13489">MPYMAGILSRWAAFSYQNKASFKLLRSASLAKNKMVGMCPDSALNNLSLRSCSRLRSNALRYASSLALRSSSNRLRLTDSTIIQTKIRISVSPVAPIAIPIIFIVSLTRSLPLPAQFEGWQN</sequence>
<dbReference type="Proteomes" id="UP000041770">
    <property type="component" value="Unassembled WGS sequence"/>
</dbReference>
<dbReference type="EMBL" id="CWQY01000001">
    <property type="protein sequence ID" value="CSB96774.1"/>
    <property type="molecule type" value="Genomic_DNA"/>
</dbReference>
<proteinExistence type="predicted"/>
<gene>
    <name evidence="1" type="ORF">ERS013200_00194</name>
</gene>
<protein>
    <submittedName>
        <fullName evidence="1">Uncharacterized protein</fullName>
    </submittedName>
</protein>